<dbReference type="SUPFAM" id="SSF103473">
    <property type="entry name" value="MFS general substrate transporter"/>
    <property type="match status" value="1"/>
</dbReference>
<reference evidence="8" key="1">
    <citation type="submission" date="2017-01" db="EMBL/GenBank/DDBJ databases">
        <authorList>
            <person name="Wang Y."/>
            <person name="White M."/>
            <person name="Kvist S."/>
            <person name="Moncalvo J.-M."/>
        </authorList>
    </citation>
    <scope>NUCLEOTIDE SEQUENCE [LARGE SCALE GENOMIC DNA]</scope>
    <source>
        <strain evidence="8">COL-18-3</strain>
    </source>
</reference>
<evidence type="ECO:0000256" key="5">
    <source>
        <dbReference type="ARBA" id="ARBA00023136"/>
    </source>
</evidence>
<evidence type="ECO:0000313" key="8">
    <source>
        <dbReference type="Proteomes" id="UP000188320"/>
    </source>
</evidence>
<keyword evidence="4 6" id="KW-1133">Transmembrane helix</keyword>
<keyword evidence="8" id="KW-1185">Reference proteome</keyword>
<organism evidence="7 8">
    <name type="scientific">Zancudomyces culisetae</name>
    <name type="common">Gut fungus</name>
    <name type="synonym">Smittium culisetae</name>
    <dbReference type="NCBI Taxonomy" id="1213189"/>
    <lineage>
        <taxon>Eukaryota</taxon>
        <taxon>Fungi</taxon>
        <taxon>Fungi incertae sedis</taxon>
        <taxon>Zoopagomycota</taxon>
        <taxon>Kickxellomycotina</taxon>
        <taxon>Harpellomycetes</taxon>
        <taxon>Harpellales</taxon>
        <taxon>Legeriomycetaceae</taxon>
        <taxon>Zancudomyces</taxon>
    </lineage>
</organism>
<dbReference type="InterPro" id="IPR036259">
    <property type="entry name" value="MFS_trans_sf"/>
</dbReference>
<evidence type="ECO:0000256" key="4">
    <source>
        <dbReference type="ARBA" id="ARBA00022989"/>
    </source>
</evidence>
<gene>
    <name evidence="7" type="ORF">AX774_g5042</name>
</gene>
<protein>
    <submittedName>
        <fullName evidence="7">Uncharacterized protein</fullName>
    </submittedName>
</protein>
<dbReference type="AlphaFoldDB" id="A0A1R1PKJ9"/>
<feature type="transmembrane region" description="Helical" evidence="6">
    <location>
        <begin position="210"/>
        <end position="233"/>
    </location>
</feature>
<comment type="caution">
    <text evidence="7">The sequence shown here is derived from an EMBL/GenBank/DDBJ whole genome shotgun (WGS) entry which is preliminary data.</text>
</comment>
<dbReference type="Gene3D" id="1.20.1250.20">
    <property type="entry name" value="MFS general substrate transporter like domains"/>
    <property type="match status" value="1"/>
</dbReference>
<comment type="subcellular location">
    <subcellularLocation>
        <location evidence="1">Endomembrane system</location>
        <topology evidence="1">Multi-pass membrane protein</topology>
    </subcellularLocation>
</comment>
<dbReference type="PANTHER" id="PTHR23501:SF191">
    <property type="entry name" value="VACUOLAR BASIC AMINO ACID TRANSPORTER 4"/>
    <property type="match status" value="1"/>
</dbReference>
<dbReference type="EMBL" id="LSSK01000887">
    <property type="protein sequence ID" value="OMH81490.1"/>
    <property type="molecule type" value="Genomic_DNA"/>
</dbReference>
<dbReference type="OrthoDB" id="2351791at2759"/>
<keyword evidence="2" id="KW-0813">Transport</keyword>
<dbReference type="Pfam" id="PF00083">
    <property type="entry name" value="Sugar_tr"/>
    <property type="match status" value="1"/>
</dbReference>
<evidence type="ECO:0000256" key="2">
    <source>
        <dbReference type="ARBA" id="ARBA00022448"/>
    </source>
</evidence>
<feature type="transmembrane region" description="Helical" evidence="6">
    <location>
        <begin position="292"/>
        <end position="313"/>
    </location>
</feature>
<dbReference type="Proteomes" id="UP000188320">
    <property type="component" value="Unassembled WGS sequence"/>
</dbReference>
<name>A0A1R1PKJ9_ZANCU</name>
<evidence type="ECO:0000256" key="3">
    <source>
        <dbReference type="ARBA" id="ARBA00022692"/>
    </source>
</evidence>
<accession>A0A1R1PKJ9</accession>
<keyword evidence="3 6" id="KW-0812">Transmembrane</keyword>
<dbReference type="GO" id="GO:0005886">
    <property type="term" value="C:plasma membrane"/>
    <property type="evidence" value="ECO:0007669"/>
    <property type="project" value="TreeGrafter"/>
</dbReference>
<sequence>MSNENHKQIQNDQQGRFAVMEEGRNSEDVMNQELDPNSEIASHEKEELGWQQPLGTARYLSLKRPVSDVHWWCVGSQCVLWTTQKRAQHGGDSSILADRGYYVLVYTGVVRNASDLLRGFVTFSFHMGLSVSGVIYGRLLRTGKFRTMMASAHALVLIGNIGELITWPANFPAWTLVIFEFIAGLGVSGIGLTSFVYLISITPISLKDRYISLFSFCVTLGSVVSNSIMLVVYNKPLSQAVASITQSNPEYSSSITTALSNSSLLHPSPSSTNTFLPAYISDSILNSFSRSFFYVALFNLLFGLCGFFMVYFVRTPPRN</sequence>
<feature type="transmembrane region" description="Helical" evidence="6">
    <location>
        <begin position="173"/>
        <end position="198"/>
    </location>
</feature>
<evidence type="ECO:0000313" key="7">
    <source>
        <dbReference type="EMBL" id="OMH81490.1"/>
    </source>
</evidence>
<dbReference type="GO" id="GO:0022857">
    <property type="term" value="F:transmembrane transporter activity"/>
    <property type="evidence" value="ECO:0007669"/>
    <property type="project" value="InterPro"/>
</dbReference>
<evidence type="ECO:0000256" key="6">
    <source>
        <dbReference type="SAM" id="Phobius"/>
    </source>
</evidence>
<feature type="transmembrane region" description="Helical" evidence="6">
    <location>
        <begin position="148"/>
        <end position="167"/>
    </location>
</feature>
<dbReference type="PANTHER" id="PTHR23501">
    <property type="entry name" value="MAJOR FACILITATOR SUPERFAMILY"/>
    <property type="match status" value="1"/>
</dbReference>
<keyword evidence="5 6" id="KW-0472">Membrane</keyword>
<evidence type="ECO:0000256" key="1">
    <source>
        <dbReference type="ARBA" id="ARBA00004127"/>
    </source>
</evidence>
<dbReference type="InterPro" id="IPR005828">
    <property type="entry name" value="MFS_sugar_transport-like"/>
</dbReference>
<dbReference type="GO" id="GO:0012505">
    <property type="term" value="C:endomembrane system"/>
    <property type="evidence" value="ECO:0007669"/>
    <property type="project" value="UniProtKB-SubCell"/>
</dbReference>
<proteinExistence type="predicted"/>